<reference evidence="1 2" key="1">
    <citation type="submission" date="2018-11" db="EMBL/GenBank/DDBJ databases">
        <authorList>
            <consortium name="Pathogen Informatics"/>
        </authorList>
    </citation>
    <scope>NUCLEOTIDE SEQUENCE [LARGE SCALE GENOMIC DNA]</scope>
</reference>
<protein>
    <submittedName>
        <fullName evidence="1">Uncharacterized protein</fullName>
    </submittedName>
</protein>
<keyword evidence="2" id="KW-1185">Reference proteome</keyword>
<evidence type="ECO:0000313" key="2">
    <source>
        <dbReference type="Proteomes" id="UP000282613"/>
    </source>
</evidence>
<accession>A0A3P6QG82</accession>
<dbReference type="AlphaFoldDB" id="A0A3P6QG82"/>
<gene>
    <name evidence="1" type="ORF">TASK_LOCUS9661</name>
</gene>
<name>A0A3P6QG82_TAEAS</name>
<dbReference type="EMBL" id="UYRS01019327">
    <property type="protein sequence ID" value="VDK44657.1"/>
    <property type="molecule type" value="Genomic_DNA"/>
</dbReference>
<sequence>MRRSDGLRIEQLFGLPAPWCGVPGAAARRWCVSVHCLLARICYRQCRTKITSVMLQFCPTYGNIALFVSLECMWCLHMVNTSKRTVLNHVTRW</sequence>
<organism evidence="1 2">
    <name type="scientific">Taenia asiatica</name>
    <name type="common">Asian tapeworm</name>
    <dbReference type="NCBI Taxonomy" id="60517"/>
    <lineage>
        <taxon>Eukaryota</taxon>
        <taxon>Metazoa</taxon>
        <taxon>Spiralia</taxon>
        <taxon>Lophotrochozoa</taxon>
        <taxon>Platyhelminthes</taxon>
        <taxon>Cestoda</taxon>
        <taxon>Eucestoda</taxon>
        <taxon>Cyclophyllidea</taxon>
        <taxon>Taeniidae</taxon>
        <taxon>Taenia</taxon>
    </lineage>
</organism>
<dbReference type="Proteomes" id="UP000282613">
    <property type="component" value="Unassembled WGS sequence"/>
</dbReference>
<proteinExistence type="predicted"/>
<evidence type="ECO:0000313" key="1">
    <source>
        <dbReference type="EMBL" id="VDK44657.1"/>
    </source>
</evidence>